<reference evidence="1" key="1">
    <citation type="journal article" date="2014" name="Front. Microbiol.">
        <title>High frequency of phylogenetically diverse reductive dehalogenase-homologous genes in deep subseafloor sedimentary metagenomes.</title>
        <authorList>
            <person name="Kawai M."/>
            <person name="Futagami T."/>
            <person name="Toyoda A."/>
            <person name="Takaki Y."/>
            <person name="Nishi S."/>
            <person name="Hori S."/>
            <person name="Arai W."/>
            <person name="Tsubouchi T."/>
            <person name="Morono Y."/>
            <person name="Uchiyama I."/>
            <person name="Ito T."/>
            <person name="Fujiyama A."/>
            <person name="Inagaki F."/>
            <person name="Takami H."/>
        </authorList>
    </citation>
    <scope>NUCLEOTIDE SEQUENCE</scope>
    <source>
        <strain evidence="1">Expedition CK06-06</strain>
    </source>
</reference>
<gene>
    <name evidence="1" type="ORF">S01H1_23714</name>
</gene>
<feature type="non-terminal residue" evidence="1">
    <location>
        <position position="123"/>
    </location>
</feature>
<dbReference type="EMBL" id="BARS01013796">
    <property type="protein sequence ID" value="GAF87197.1"/>
    <property type="molecule type" value="Genomic_DNA"/>
</dbReference>
<evidence type="ECO:0000313" key="1">
    <source>
        <dbReference type="EMBL" id="GAF87197.1"/>
    </source>
</evidence>
<protein>
    <submittedName>
        <fullName evidence="1">Uncharacterized protein</fullName>
    </submittedName>
</protein>
<organism evidence="1">
    <name type="scientific">marine sediment metagenome</name>
    <dbReference type="NCBI Taxonomy" id="412755"/>
    <lineage>
        <taxon>unclassified sequences</taxon>
        <taxon>metagenomes</taxon>
        <taxon>ecological metagenomes</taxon>
    </lineage>
</organism>
<accession>X0TGD5</accession>
<proteinExistence type="predicted"/>
<sequence>LPAIGLIVGGTGKLCSGTGTNITVSASVIGTDYQLRNDAGDINVGAAVSGDGGLINLPTGNLAATTTFNVYATIVATSCSAELTETEVVTVDPLPAIGLTVGGTGTICSGTGTNITVSTSVIG</sequence>
<feature type="non-terminal residue" evidence="1">
    <location>
        <position position="1"/>
    </location>
</feature>
<comment type="caution">
    <text evidence="1">The sequence shown here is derived from an EMBL/GenBank/DDBJ whole genome shotgun (WGS) entry which is preliminary data.</text>
</comment>
<name>X0TGD5_9ZZZZ</name>
<dbReference type="AlphaFoldDB" id="X0TGD5"/>